<evidence type="ECO:0000256" key="1">
    <source>
        <dbReference type="SAM" id="MobiDB-lite"/>
    </source>
</evidence>
<feature type="region of interest" description="Disordered" evidence="1">
    <location>
        <begin position="294"/>
        <end position="325"/>
    </location>
</feature>
<feature type="region of interest" description="Disordered" evidence="1">
    <location>
        <begin position="215"/>
        <end position="261"/>
    </location>
</feature>
<evidence type="ECO:0000313" key="2">
    <source>
        <dbReference type="EMBL" id="CAE7218217.1"/>
    </source>
</evidence>
<name>A0A6S6WF33_9PLEO</name>
<proteinExistence type="predicted"/>
<organism evidence="2 3">
    <name type="scientific">Pyrenophora teres f. teres</name>
    <dbReference type="NCBI Taxonomy" id="97479"/>
    <lineage>
        <taxon>Eukaryota</taxon>
        <taxon>Fungi</taxon>
        <taxon>Dikarya</taxon>
        <taxon>Ascomycota</taxon>
        <taxon>Pezizomycotina</taxon>
        <taxon>Dothideomycetes</taxon>
        <taxon>Pleosporomycetidae</taxon>
        <taxon>Pleosporales</taxon>
        <taxon>Pleosporineae</taxon>
        <taxon>Pleosporaceae</taxon>
        <taxon>Pyrenophora</taxon>
    </lineage>
</organism>
<protein>
    <submittedName>
        <fullName evidence="2">Uncharacterized protein</fullName>
    </submittedName>
</protein>
<feature type="region of interest" description="Disordered" evidence="1">
    <location>
        <begin position="346"/>
        <end position="368"/>
    </location>
</feature>
<gene>
    <name evidence="2" type="ORF">PTTW11_11011</name>
</gene>
<accession>A0A6S6WF33</accession>
<feature type="compositionally biased region" description="Polar residues" evidence="1">
    <location>
        <begin position="224"/>
        <end position="240"/>
    </location>
</feature>
<feature type="compositionally biased region" description="Basic and acidic residues" evidence="1">
    <location>
        <begin position="347"/>
        <end position="356"/>
    </location>
</feature>
<dbReference type="EMBL" id="HG992988">
    <property type="protein sequence ID" value="CAE7218217.1"/>
    <property type="molecule type" value="Genomic_DNA"/>
</dbReference>
<evidence type="ECO:0000313" key="3">
    <source>
        <dbReference type="Proteomes" id="UP000472372"/>
    </source>
</evidence>
<dbReference type="Proteomes" id="UP000472372">
    <property type="component" value="Chromosome 12"/>
</dbReference>
<dbReference type="AlphaFoldDB" id="A0A6S6WF33"/>
<reference evidence="2" key="1">
    <citation type="submission" date="2021-02" db="EMBL/GenBank/DDBJ databases">
        <authorList>
            <person name="Syme A R."/>
            <person name="Syme A R."/>
            <person name="Moolhuijzen P."/>
        </authorList>
    </citation>
    <scope>NUCLEOTIDE SEQUENCE</scope>
    <source>
        <strain evidence="2">W1-1</strain>
    </source>
</reference>
<sequence>MQDEQLPQLPICPASEAQQLQQYTQSSSGQTQQLLGSLNSAYSTPFGHMHDAEIPISQESVHMPVQVQPTSQPQHHPTAHNGKENVLHDEWRLLLGVAPTDHISILYWSRTVNHWVDKKLEKCRLGQLEQGFHISLAAISFMHHRADPTQSEEFFEKLERLRVEGGMATVPQNHRHQASALNASAATFTVTPKKTKKDEDTTLVLKSQDKDFVATAPASKPALQRQTQDAPLKQTTQAMQLKSEVEPSYRSSIPSCAMKEPLRNRKYLSRVDSGQLSPPPQAAATLQDMSYKPHTANKVPEDHDPQPETPPLKTYPKPADLQGKLRLALESSDSFYHLQKMWFQRNRGQDSKEDYATRSPDGNDEVAE</sequence>